<organism evidence="2 3">
    <name type="scientific">Roseivivax lentus</name>
    <dbReference type="NCBI Taxonomy" id="633194"/>
    <lineage>
        <taxon>Bacteria</taxon>
        <taxon>Pseudomonadati</taxon>
        <taxon>Pseudomonadota</taxon>
        <taxon>Alphaproteobacteria</taxon>
        <taxon>Rhodobacterales</taxon>
        <taxon>Roseobacteraceae</taxon>
        <taxon>Roseivivax</taxon>
    </lineage>
</organism>
<keyword evidence="2" id="KW-0436">Ligase</keyword>
<dbReference type="AlphaFoldDB" id="A0A1N7NHE9"/>
<evidence type="ECO:0000259" key="1">
    <source>
        <dbReference type="Pfam" id="PF01902"/>
    </source>
</evidence>
<proteinExistence type="predicted"/>
<evidence type="ECO:0000313" key="3">
    <source>
        <dbReference type="Proteomes" id="UP000186684"/>
    </source>
</evidence>
<dbReference type="Proteomes" id="UP000186684">
    <property type="component" value="Unassembled WGS sequence"/>
</dbReference>
<dbReference type="InterPro" id="IPR014729">
    <property type="entry name" value="Rossmann-like_a/b/a_fold"/>
</dbReference>
<sequence>MSAPRAVLSWSSGKDCAHALHVCRRDGLAEIEALFTTVTGAGRVAMHDTRAEILRAQAAALELPLIEVTLPWPCPNAEYERIMAAETAKLEAAGITHMVFGDLFLEDIRAYREAKLAGTGITPLFPIFGAPADTPRLAREMMESGLAARIATCDTSRLDAAFAGRTWDAALLAELPGTVDPCGENGEFHTIVTASPEFRAPLTLKHARTEIRDGYAYADLHPESATA</sequence>
<gene>
    <name evidence="2" type="ORF">SAMN05421759_108104</name>
</gene>
<dbReference type="InterPro" id="IPR002761">
    <property type="entry name" value="Diphthami_syn_dom"/>
</dbReference>
<accession>A0A1N7NHE9</accession>
<keyword evidence="3" id="KW-1185">Reference proteome</keyword>
<dbReference type="STRING" id="633194.SAMN05421759_108104"/>
<dbReference type="RefSeq" id="WP_076448638.1">
    <property type="nucleotide sequence ID" value="NZ_FTOQ01000008.1"/>
</dbReference>
<feature type="domain" description="Diphthamide synthase" evidence="1">
    <location>
        <begin position="7"/>
        <end position="219"/>
    </location>
</feature>
<reference evidence="3" key="1">
    <citation type="submission" date="2017-01" db="EMBL/GenBank/DDBJ databases">
        <authorList>
            <person name="Varghese N."/>
            <person name="Submissions S."/>
        </authorList>
    </citation>
    <scope>NUCLEOTIDE SEQUENCE [LARGE SCALE GENOMIC DNA]</scope>
    <source>
        <strain evidence="3">DSM 29430</strain>
    </source>
</reference>
<dbReference type="SUPFAM" id="SSF52402">
    <property type="entry name" value="Adenine nucleotide alpha hydrolases-like"/>
    <property type="match status" value="1"/>
</dbReference>
<protein>
    <submittedName>
        <fullName evidence="2">Diphthamide synthase (EF-2-diphthine--ammonia ligase)</fullName>
    </submittedName>
</protein>
<evidence type="ECO:0000313" key="2">
    <source>
        <dbReference type="EMBL" id="SIS97774.1"/>
    </source>
</evidence>
<name>A0A1N7NHE9_9RHOB</name>
<dbReference type="Gene3D" id="3.40.50.620">
    <property type="entry name" value="HUPs"/>
    <property type="match status" value="1"/>
</dbReference>
<dbReference type="Gene3D" id="3.90.1490.10">
    <property type="entry name" value="putative n-type atp pyrophosphatase, domain 2"/>
    <property type="match status" value="1"/>
</dbReference>
<dbReference type="GO" id="GO:0016874">
    <property type="term" value="F:ligase activity"/>
    <property type="evidence" value="ECO:0007669"/>
    <property type="project" value="UniProtKB-KW"/>
</dbReference>
<dbReference type="EMBL" id="FTOQ01000008">
    <property type="protein sequence ID" value="SIS97774.1"/>
    <property type="molecule type" value="Genomic_DNA"/>
</dbReference>
<dbReference type="Pfam" id="PF01902">
    <property type="entry name" value="Diphthami_syn_2"/>
    <property type="match status" value="1"/>
</dbReference>